<keyword evidence="3" id="KW-0812">Transmembrane</keyword>
<evidence type="ECO:0008006" key="10">
    <source>
        <dbReference type="Google" id="ProtNLM"/>
    </source>
</evidence>
<name>A0A916YY34_9SPHN</name>
<gene>
    <name evidence="8" type="ORF">GCM10010990_16040</name>
</gene>
<keyword evidence="2" id="KW-1134">Transmembrane beta strand</keyword>
<reference evidence="8" key="1">
    <citation type="journal article" date="2014" name="Int. J. Syst. Evol. Microbiol.">
        <title>Complete genome sequence of Corynebacterium casei LMG S-19264T (=DSM 44701T), isolated from a smear-ripened cheese.</title>
        <authorList>
            <consortium name="US DOE Joint Genome Institute (JGI-PGF)"/>
            <person name="Walter F."/>
            <person name="Albersmeier A."/>
            <person name="Kalinowski J."/>
            <person name="Ruckert C."/>
        </authorList>
    </citation>
    <scope>NUCLEOTIDE SEQUENCE</scope>
    <source>
        <strain evidence="8">CGMCC 1.15360</strain>
    </source>
</reference>
<dbReference type="PANTHER" id="PTHR30026">
    <property type="entry name" value="OUTER MEMBRANE PROTEIN TOLC"/>
    <property type="match status" value="1"/>
</dbReference>
<dbReference type="GO" id="GO:1990281">
    <property type="term" value="C:efflux pump complex"/>
    <property type="evidence" value="ECO:0007669"/>
    <property type="project" value="TreeGrafter"/>
</dbReference>
<dbReference type="Gene3D" id="1.20.1600.10">
    <property type="entry name" value="Outer membrane efflux proteins (OEP)"/>
    <property type="match status" value="1"/>
</dbReference>
<evidence type="ECO:0000256" key="7">
    <source>
        <dbReference type="SAM" id="SignalP"/>
    </source>
</evidence>
<feature type="chain" id="PRO_5037737514" description="Transporter" evidence="7">
    <location>
        <begin position="22"/>
        <end position="416"/>
    </location>
</feature>
<dbReference type="EMBL" id="BMIP01000003">
    <property type="protein sequence ID" value="GGD67368.1"/>
    <property type="molecule type" value="Genomic_DNA"/>
</dbReference>
<dbReference type="GO" id="GO:0009279">
    <property type="term" value="C:cell outer membrane"/>
    <property type="evidence" value="ECO:0007669"/>
    <property type="project" value="UniProtKB-SubCell"/>
</dbReference>
<evidence type="ECO:0000256" key="3">
    <source>
        <dbReference type="ARBA" id="ARBA00022692"/>
    </source>
</evidence>
<keyword evidence="9" id="KW-1185">Reference proteome</keyword>
<keyword evidence="4" id="KW-0472">Membrane</keyword>
<dbReference type="AlphaFoldDB" id="A0A916YY34"/>
<proteinExistence type="predicted"/>
<organism evidence="8 9">
    <name type="scientific">Croceicoccus mobilis</name>
    <dbReference type="NCBI Taxonomy" id="1703339"/>
    <lineage>
        <taxon>Bacteria</taxon>
        <taxon>Pseudomonadati</taxon>
        <taxon>Pseudomonadota</taxon>
        <taxon>Alphaproteobacteria</taxon>
        <taxon>Sphingomonadales</taxon>
        <taxon>Erythrobacteraceae</taxon>
        <taxon>Croceicoccus</taxon>
    </lineage>
</organism>
<dbReference type="GO" id="GO:0015288">
    <property type="term" value="F:porin activity"/>
    <property type="evidence" value="ECO:0007669"/>
    <property type="project" value="TreeGrafter"/>
</dbReference>
<dbReference type="SUPFAM" id="SSF56954">
    <property type="entry name" value="Outer membrane efflux proteins (OEP)"/>
    <property type="match status" value="1"/>
</dbReference>
<evidence type="ECO:0000256" key="4">
    <source>
        <dbReference type="ARBA" id="ARBA00023136"/>
    </source>
</evidence>
<feature type="coiled-coil region" evidence="6">
    <location>
        <begin position="157"/>
        <end position="184"/>
    </location>
</feature>
<evidence type="ECO:0000256" key="2">
    <source>
        <dbReference type="ARBA" id="ARBA00022452"/>
    </source>
</evidence>
<comment type="caution">
    <text evidence="8">The sequence shown here is derived from an EMBL/GenBank/DDBJ whole genome shotgun (WGS) entry which is preliminary data.</text>
</comment>
<reference evidence="8" key="2">
    <citation type="submission" date="2020-09" db="EMBL/GenBank/DDBJ databases">
        <authorList>
            <person name="Sun Q."/>
            <person name="Zhou Y."/>
        </authorList>
    </citation>
    <scope>NUCLEOTIDE SEQUENCE</scope>
    <source>
        <strain evidence="8">CGMCC 1.15360</strain>
    </source>
</reference>
<keyword evidence="5" id="KW-0998">Cell outer membrane</keyword>
<sequence>MRDLMLTMAAACAIIPFAAQAQTGPEDPGMPDPAQVGLALDAQPTVLAAQARVNAAEAQARALARGPHEITASGTYIRRDVVREKTFNEYDVQLTRAIRLPGKARLDREIGSYGITAAENMAEDMRHQSAIALSESWWDWLSAARQAQIDRDAVANYEKLRSAVRRMEELREASRLEVDQAEASLALARLAAERSAGEAAVARGRLSTRFPAVLPAGGAPDIPEPVLPDEGLEQLGRLVVSRSHEIAAADADASRAGALAARTRKDRMADPSVGLRVFSERDGDERGAGVLFSIPLGGGHRKALAEQSAAEASAASAELAAVRWDIAEMASTDVERARYAYAAWQAARTGLNAQIAALEKLRIGYRAGEIDLSDQLLGERQAHDAIRSEAEARAEAMRALTRLRIDSHMIWIGEDD</sequence>
<dbReference type="GO" id="GO:0015562">
    <property type="term" value="F:efflux transmembrane transporter activity"/>
    <property type="evidence" value="ECO:0007669"/>
    <property type="project" value="InterPro"/>
</dbReference>
<dbReference type="PANTHER" id="PTHR30026:SF20">
    <property type="entry name" value="OUTER MEMBRANE PROTEIN TOLC"/>
    <property type="match status" value="1"/>
</dbReference>
<dbReference type="Proteomes" id="UP000612349">
    <property type="component" value="Unassembled WGS sequence"/>
</dbReference>
<dbReference type="RefSeq" id="WP_066771093.1">
    <property type="nucleotide sequence ID" value="NZ_BMIP01000003.1"/>
</dbReference>
<feature type="signal peptide" evidence="7">
    <location>
        <begin position="1"/>
        <end position="21"/>
    </location>
</feature>
<keyword evidence="6" id="KW-0175">Coiled coil</keyword>
<evidence type="ECO:0000256" key="1">
    <source>
        <dbReference type="ARBA" id="ARBA00004442"/>
    </source>
</evidence>
<comment type="subcellular location">
    <subcellularLocation>
        <location evidence="1">Cell outer membrane</location>
    </subcellularLocation>
</comment>
<protein>
    <recommendedName>
        <fullName evidence="10">Transporter</fullName>
    </recommendedName>
</protein>
<evidence type="ECO:0000256" key="6">
    <source>
        <dbReference type="SAM" id="Coils"/>
    </source>
</evidence>
<evidence type="ECO:0000313" key="9">
    <source>
        <dbReference type="Proteomes" id="UP000612349"/>
    </source>
</evidence>
<keyword evidence="7" id="KW-0732">Signal</keyword>
<dbReference type="InterPro" id="IPR051906">
    <property type="entry name" value="TolC-like"/>
</dbReference>
<evidence type="ECO:0000313" key="8">
    <source>
        <dbReference type="EMBL" id="GGD67368.1"/>
    </source>
</evidence>
<accession>A0A916YY34</accession>
<evidence type="ECO:0000256" key="5">
    <source>
        <dbReference type="ARBA" id="ARBA00023237"/>
    </source>
</evidence>